<keyword evidence="4 7" id="KW-1133">Transmembrane helix</keyword>
<comment type="similarity">
    <text evidence="6">Belongs to the YccS/YhfK family.</text>
</comment>
<organism evidence="9 10">
    <name type="scientific">Paenibacillus polygoni</name>
    <dbReference type="NCBI Taxonomy" id="3050112"/>
    <lineage>
        <taxon>Bacteria</taxon>
        <taxon>Bacillati</taxon>
        <taxon>Bacillota</taxon>
        <taxon>Bacilli</taxon>
        <taxon>Bacillales</taxon>
        <taxon>Paenibacillaceae</taxon>
        <taxon>Paenibacillus</taxon>
    </lineage>
</organism>
<evidence type="ECO:0000256" key="2">
    <source>
        <dbReference type="ARBA" id="ARBA00022475"/>
    </source>
</evidence>
<feature type="transmembrane region" description="Helical" evidence="7">
    <location>
        <begin position="109"/>
        <end position="129"/>
    </location>
</feature>
<name>A0ABY8WYV1_9BACL</name>
<keyword evidence="3 7" id="KW-0812">Transmembrane</keyword>
<keyword evidence="2" id="KW-1003">Cell membrane</keyword>
<feature type="transmembrane region" description="Helical" evidence="7">
    <location>
        <begin position="358"/>
        <end position="375"/>
    </location>
</feature>
<accession>A0ABY8WYV1</accession>
<sequence>MNNHISYSSRRRAKHTFPKRPMYKEAFQIKPIPLNWFRGVGSAISVGTPALLGVLMGNPALGILASIGGFTFLYVSNETYAQRAVRLFWVALGLAVSFALGSLCSYNTMLTVLMFGIVGGLSTLMFTVYQITGPSGMFFVLAYAVGTSMTANLHVILQDSLILLLGGMFAWVVGMAGVIKNPHRTESKASSAVYYSLANLLSAVGTAEFTDLQHQTASLMQQADRTLMNSKWFGRKDKPYTEKLRALNTQAREIFLSILDISLLPKHEGEEQLSNALQIIGDQLLQKENVSGFTMPTFENELNHSIKNLCLNIQMAAEINSKNANDFKTDPKDYKTKTGFRVLWRNVFTSGSNAPFIALRYGIILVISAAIAYGFHFDRSYWVPLSSASVMGGATYVASLHRGMQRSLGTIIGIIVGAILLWLHPQYVAVPLILASLQFVVELIYGRNYSIAVIFITPSTLLIGSTLQPELTSEYFISARIVDIIIGSAVAMVGITWLWRRTASKRLPSVFKEAVEREGELLAAILNCESIEVRKSIEEKLQNSLIQLRLVYDNAFAESMRRNARTTILWPAVGDSLILGYMLLAASRKDNRINHVSSDRIEKVQHGFAVLAESIENNKKPVMDMPALPEFPSIYEDIMQLKRSLRVLDSSLNVTRL</sequence>
<evidence type="ECO:0000256" key="5">
    <source>
        <dbReference type="ARBA" id="ARBA00023136"/>
    </source>
</evidence>
<evidence type="ECO:0000313" key="9">
    <source>
        <dbReference type="EMBL" id="WIV17341.1"/>
    </source>
</evidence>
<dbReference type="RefSeq" id="WP_285741645.1">
    <property type="nucleotide sequence ID" value="NZ_CP127162.1"/>
</dbReference>
<dbReference type="PANTHER" id="PTHR30509:SF9">
    <property type="entry name" value="MULTIDRUG RESISTANCE PROTEIN MDTO"/>
    <property type="match status" value="1"/>
</dbReference>
<keyword evidence="5 7" id="KW-0472">Membrane</keyword>
<dbReference type="InterPro" id="IPR049453">
    <property type="entry name" value="Memb_transporter_dom"/>
</dbReference>
<dbReference type="PANTHER" id="PTHR30509">
    <property type="entry name" value="P-HYDROXYBENZOIC ACID EFFLUX PUMP SUBUNIT-RELATED"/>
    <property type="match status" value="1"/>
</dbReference>
<protein>
    <submittedName>
        <fullName evidence="9">FUSC family protein</fullName>
    </submittedName>
</protein>
<feature type="transmembrane region" description="Helical" evidence="7">
    <location>
        <begin position="161"/>
        <end position="179"/>
    </location>
</feature>
<feature type="transmembrane region" description="Helical" evidence="7">
    <location>
        <begin position="475"/>
        <end position="499"/>
    </location>
</feature>
<evidence type="ECO:0000256" key="4">
    <source>
        <dbReference type="ARBA" id="ARBA00022989"/>
    </source>
</evidence>
<evidence type="ECO:0000256" key="7">
    <source>
        <dbReference type="SAM" id="Phobius"/>
    </source>
</evidence>
<proteinExistence type="inferred from homology"/>
<evidence type="ECO:0000259" key="8">
    <source>
        <dbReference type="Pfam" id="PF13515"/>
    </source>
</evidence>
<feature type="transmembrane region" description="Helical" evidence="7">
    <location>
        <begin position="87"/>
        <end position="103"/>
    </location>
</feature>
<reference evidence="9 10" key="1">
    <citation type="submission" date="2023-06" db="EMBL/GenBank/DDBJ databases">
        <title>Paenibacillus polygonum sp. nov., an endophytic bacterium, isolated from Polygonum lapathifolium L. in Nanji Wetland National Nature Reserve, South of Poyang Lake, Jiangxi Province, China.</title>
        <authorList>
            <person name="Yu Z."/>
        </authorList>
    </citation>
    <scope>NUCLEOTIDE SEQUENCE [LARGE SCALE GENOMIC DNA]</scope>
    <source>
        <strain evidence="9 10">C31</strain>
    </source>
</reference>
<keyword evidence="10" id="KW-1185">Reference proteome</keyword>
<dbReference type="Pfam" id="PF13515">
    <property type="entry name" value="FUSC_2"/>
    <property type="match status" value="1"/>
</dbReference>
<evidence type="ECO:0000313" key="10">
    <source>
        <dbReference type="Proteomes" id="UP001236415"/>
    </source>
</evidence>
<dbReference type="EMBL" id="CP127162">
    <property type="protein sequence ID" value="WIV17341.1"/>
    <property type="molecule type" value="Genomic_DNA"/>
</dbReference>
<evidence type="ECO:0000256" key="1">
    <source>
        <dbReference type="ARBA" id="ARBA00004651"/>
    </source>
</evidence>
<feature type="transmembrane region" description="Helical" evidence="7">
    <location>
        <begin position="452"/>
        <end position="469"/>
    </location>
</feature>
<dbReference type="Proteomes" id="UP001236415">
    <property type="component" value="Chromosome"/>
</dbReference>
<evidence type="ECO:0000256" key="3">
    <source>
        <dbReference type="ARBA" id="ARBA00022692"/>
    </source>
</evidence>
<feature type="transmembrane region" description="Helical" evidence="7">
    <location>
        <begin position="50"/>
        <end position="75"/>
    </location>
</feature>
<feature type="transmembrane region" description="Helical" evidence="7">
    <location>
        <begin position="407"/>
        <end position="423"/>
    </location>
</feature>
<evidence type="ECO:0000256" key="6">
    <source>
        <dbReference type="ARBA" id="ARBA00043993"/>
    </source>
</evidence>
<comment type="subcellular location">
    <subcellularLocation>
        <location evidence="1">Cell membrane</location>
        <topology evidence="1">Multi-pass membrane protein</topology>
    </subcellularLocation>
</comment>
<feature type="domain" description="Integral membrane bound transporter" evidence="8">
    <location>
        <begin position="368"/>
        <end position="493"/>
    </location>
</feature>
<gene>
    <name evidence="9" type="ORF">QPK24_12940</name>
</gene>
<feature type="transmembrane region" description="Helical" evidence="7">
    <location>
        <begin position="381"/>
        <end position="400"/>
    </location>
</feature>
<feature type="transmembrane region" description="Helical" evidence="7">
    <location>
        <begin position="136"/>
        <end position="155"/>
    </location>
</feature>